<dbReference type="EMBL" id="JAQIZT010000006">
    <property type="protein sequence ID" value="KAJ6992061.1"/>
    <property type="molecule type" value="Genomic_DNA"/>
</dbReference>
<evidence type="ECO:0000313" key="2">
    <source>
        <dbReference type="EMBL" id="KAJ6992061.1"/>
    </source>
</evidence>
<sequence length="308" mass="34452">MLSSKSSLENEIPCIFELSFHYSLLTDIMAALVSRTLAELLERSSLQFIVCNWRCPDQSSKKEALAFLNIRAAASGLQDRHKRATMGVLYRWYCTDRNNILLLPCNFSSSGEIWKFPRSIMEGNMKVWILQLVALWVLLVALHDHHAVANDGGVNTHPGPIIPPHASGEGRKAINDSRPFSIVGAGSKLCVSANRFVPQLVACKAATKEQKWEFRSDGTLRTETDLSMCLTCNDLTQGSDILVLPCNFSSSEYIFWTYRSSDKAIISTASTNEEVLVMDLREGKIEVSQQILLWTSNGGDNQMWYLVP</sequence>
<evidence type="ECO:0000259" key="1">
    <source>
        <dbReference type="SMART" id="SM00458"/>
    </source>
</evidence>
<dbReference type="PROSITE" id="PS50231">
    <property type="entry name" value="RICIN_B_LECTIN"/>
    <property type="match status" value="1"/>
</dbReference>
<comment type="caution">
    <text evidence="2">The sequence shown here is derived from an EMBL/GenBank/DDBJ whole genome shotgun (WGS) entry which is preliminary data.</text>
</comment>
<dbReference type="Gene3D" id="2.80.10.50">
    <property type="match status" value="1"/>
</dbReference>
<feature type="domain" description="Ricin B lectin" evidence="1">
    <location>
        <begin position="177"/>
        <end position="307"/>
    </location>
</feature>
<accession>A0AAD6QKH9</accession>
<evidence type="ECO:0000313" key="3">
    <source>
        <dbReference type="Proteomes" id="UP001164929"/>
    </source>
</evidence>
<dbReference type="SMART" id="SM00458">
    <property type="entry name" value="RICIN"/>
    <property type="match status" value="1"/>
</dbReference>
<dbReference type="AlphaFoldDB" id="A0AAD6QKH9"/>
<proteinExistence type="predicted"/>
<dbReference type="Pfam" id="PF00652">
    <property type="entry name" value="Ricin_B_lectin"/>
    <property type="match status" value="1"/>
</dbReference>
<reference evidence="2" key="1">
    <citation type="journal article" date="2023" name="Mol. Ecol. Resour.">
        <title>Chromosome-level genome assembly of a triploid poplar Populus alba 'Berolinensis'.</title>
        <authorList>
            <person name="Chen S."/>
            <person name="Yu Y."/>
            <person name="Wang X."/>
            <person name="Wang S."/>
            <person name="Zhang T."/>
            <person name="Zhou Y."/>
            <person name="He R."/>
            <person name="Meng N."/>
            <person name="Wang Y."/>
            <person name="Liu W."/>
            <person name="Liu Z."/>
            <person name="Liu J."/>
            <person name="Guo Q."/>
            <person name="Huang H."/>
            <person name="Sederoff R.R."/>
            <person name="Wang G."/>
            <person name="Qu G."/>
            <person name="Chen S."/>
        </authorList>
    </citation>
    <scope>NUCLEOTIDE SEQUENCE</scope>
    <source>
        <strain evidence="2">SC-2020</strain>
    </source>
</reference>
<protein>
    <submittedName>
        <fullName evidence="2">Agglutinin-1-like</fullName>
    </submittedName>
</protein>
<dbReference type="InterPro" id="IPR000772">
    <property type="entry name" value="Ricin_B_lectin"/>
</dbReference>
<gene>
    <name evidence="2" type="ORF">NC653_015420</name>
</gene>
<name>A0AAD6QKH9_9ROSI</name>
<dbReference type="SUPFAM" id="SSF50370">
    <property type="entry name" value="Ricin B-like lectins"/>
    <property type="match status" value="1"/>
</dbReference>
<dbReference type="Proteomes" id="UP001164929">
    <property type="component" value="Chromosome 6"/>
</dbReference>
<organism evidence="2 3">
    <name type="scientific">Populus alba x Populus x berolinensis</name>
    <dbReference type="NCBI Taxonomy" id="444605"/>
    <lineage>
        <taxon>Eukaryota</taxon>
        <taxon>Viridiplantae</taxon>
        <taxon>Streptophyta</taxon>
        <taxon>Embryophyta</taxon>
        <taxon>Tracheophyta</taxon>
        <taxon>Spermatophyta</taxon>
        <taxon>Magnoliopsida</taxon>
        <taxon>eudicotyledons</taxon>
        <taxon>Gunneridae</taxon>
        <taxon>Pentapetalae</taxon>
        <taxon>rosids</taxon>
        <taxon>fabids</taxon>
        <taxon>Malpighiales</taxon>
        <taxon>Salicaceae</taxon>
        <taxon>Saliceae</taxon>
        <taxon>Populus</taxon>
    </lineage>
</organism>
<keyword evidence="3" id="KW-1185">Reference proteome</keyword>
<dbReference type="InterPro" id="IPR035992">
    <property type="entry name" value="Ricin_B-like_lectins"/>
</dbReference>